<dbReference type="RefSeq" id="WP_344810820.1">
    <property type="nucleotide sequence ID" value="NZ_BAAAYX010000002.1"/>
</dbReference>
<gene>
    <name evidence="3" type="ORF">GCM10022204_06400</name>
</gene>
<evidence type="ECO:0000256" key="1">
    <source>
        <dbReference type="SAM" id="MobiDB-lite"/>
    </source>
</evidence>
<proteinExistence type="predicted"/>
<sequence>MLVPLETLQGWPAAPNPSALHFLLLLIGAPLVIGLVIAGASYLGSTRELKRYGPAVNPNTAFVSVAGVEHASGEVEGGISHEVPAGLEAKPGADTGTGGASARW</sequence>
<evidence type="ECO:0000313" key="3">
    <source>
        <dbReference type="EMBL" id="GAA3693447.1"/>
    </source>
</evidence>
<protein>
    <submittedName>
        <fullName evidence="3">Uncharacterized protein</fullName>
    </submittedName>
</protein>
<keyword evidence="2" id="KW-0812">Transmembrane</keyword>
<dbReference type="Proteomes" id="UP001500051">
    <property type="component" value="Unassembled WGS sequence"/>
</dbReference>
<evidence type="ECO:0000256" key="2">
    <source>
        <dbReference type="SAM" id="Phobius"/>
    </source>
</evidence>
<accession>A0ABP7CS97</accession>
<keyword evidence="2" id="KW-1133">Transmembrane helix</keyword>
<reference evidence="4" key="1">
    <citation type="journal article" date="2019" name="Int. J. Syst. Evol. Microbiol.">
        <title>The Global Catalogue of Microorganisms (GCM) 10K type strain sequencing project: providing services to taxonomists for standard genome sequencing and annotation.</title>
        <authorList>
            <consortium name="The Broad Institute Genomics Platform"/>
            <consortium name="The Broad Institute Genome Sequencing Center for Infectious Disease"/>
            <person name="Wu L."/>
            <person name="Ma J."/>
        </authorList>
    </citation>
    <scope>NUCLEOTIDE SEQUENCE [LARGE SCALE GENOMIC DNA]</scope>
    <source>
        <strain evidence="4">JCM 16548</strain>
    </source>
</reference>
<feature type="transmembrane region" description="Helical" evidence="2">
    <location>
        <begin position="20"/>
        <end position="43"/>
    </location>
</feature>
<comment type="caution">
    <text evidence="3">The sequence shown here is derived from an EMBL/GenBank/DDBJ whole genome shotgun (WGS) entry which is preliminary data.</text>
</comment>
<keyword evidence="2" id="KW-0472">Membrane</keyword>
<evidence type="ECO:0000313" key="4">
    <source>
        <dbReference type="Proteomes" id="UP001500051"/>
    </source>
</evidence>
<dbReference type="EMBL" id="BAAAYX010000002">
    <property type="protein sequence ID" value="GAA3693447.1"/>
    <property type="molecule type" value="Genomic_DNA"/>
</dbReference>
<feature type="region of interest" description="Disordered" evidence="1">
    <location>
        <begin position="83"/>
        <end position="104"/>
    </location>
</feature>
<feature type="compositionally biased region" description="Gly residues" evidence="1">
    <location>
        <begin position="95"/>
        <end position="104"/>
    </location>
</feature>
<organism evidence="3 4">
    <name type="scientific">Microlunatus aurantiacus</name>
    <dbReference type="NCBI Taxonomy" id="446786"/>
    <lineage>
        <taxon>Bacteria</taxon>
        <taxon>Bacillati</taxon>
        <taxon>Actinomycetota</taxon>
        <taxon>Actinomycetes</taxon>
        <taxon>Propionibacteriales</taxon>
        <taxon>Propionibacteriaceae</taxon>
        <taxon>Microlunatus</taxon>
    </lineage>
</organism>
<keyword evidence="4" id="KW-1185">Reference proteome</keyword>
<name>A0ABP7CS97_9ACTN</name>